<dbReference type="Gene3D" id="3.30.2310.20">
    <property type="entry name" value="RelE-like"/>
    <property type="match status" value="1"/>
</dbReference>
<gene>
    <name evidence="4" type="ORF">U27_02802</name>
</gene>
<reference evidence="4" key="1">
    <citation type="journal article" date="2015" name="PeerJ">
        <title>First genomic representation of candidate bacterial phylum KSB3 points to enhanced environmental sensing as a trigger of wastewater bulking.</title>
        <authorList>
            <person name="Sekiguchi Y."/>
            <person name="Ohashi A."/>
            <person name="Parks D.H."/>
            <person name="Yamauchi T."/>
            <person name="Tyson G.W."/>
            <person name="Hugenholtz P."/>
        </authorList>
    </citation>
    <scope>NUCLEOTIDE SEQUENCE [LARGE SCALE GENOMIC DNA]</scope>
</reference>
<sequence>MRTIAYTTRFKKDVKKIQKSGKDMEKLKTVVRLLEIGEVLPAHYKDHTLLGNYRERRECHIEPDWLLIYKLKGEHIIFERTGTHAELFS</sequence>
<dbReference type="Proteomes" id="UP000030661">
    <property type="component" value="Unassembled WGS sequence"/>
</dbReference>
<dbReference type="FunFam" id="3.30.2310.20:FF:000003">
    <property type="entry name" value="Type II toxin-antitoxin system YafQ family toxin"/>
    <property type="match status" value="1"/>
</dbReference>
<dbReference type="InterPro" id="IPR004386">
    <property type="entry name" value="Toxin_YafQ-like"/>
</dbReference>
<evidence type="ECO:0000256" key="1">
    <source>
        <dbReference type="ARBA" id="ARBA00022649"/>
    </source>
</evidence>
<dbReference type="GO" id="GO:0006415">
    <property type="term" value="P:translational termination"/>
    <property type="evidence" value="ECO:0007669"/>
    <property type="project" value="TreeGrafter"/>
</dbReference>
<dbReference type="Pfam" id="PF15738">
    <property type="entry name" value="YafQ_toxin"/>
    <property type="match status" value="1"/>
</dbReference>
<dbReference type="GO" id="GO:0004521">
    <property type="term" value="F:RNA endonuclease activity"/>
    <property type="evidence" value="ECO:0007669"/>
    <property type="project" value="TreeGrafter"/>
</dbReference>
<evidence type="ECO:0000313" key="5">
    <source>
        <dbReference type="Proteomes" id="UP000030661"/>
    </source>
</evidence>
<dbReference type="STRING" id="1499967.U27_02802"/>
<dbReference type="GO" id="GO:0006402">
    <property type="term" value="P:mRNA catabolic process"/>
    <property type="evidence" value="ECO:0007669"/>
    <property type="project" value="TreeGrafter"/>
</dbReference>
<comment type="similarity">
    <text evidence="2">Belongs to the RelE toxin family. YafQ subfamily.</text>
</comment>
<protein>
    <submittedName>
        <fullName evidence="4">DNA damage inducible protein</fullName>
    </submittedName>
</protein>
<dbReference type="InterPro" id="IPR035093">
    <property type="entry name" value="RelE/ParE_toxin_dom_sf"/>
</dbReference>
<dbReference type="HOGENOM" id="CLU_161929_4_1_0"/>
<name>A0A081BU36_VECG1</name>
<evidence type="ECO:0000313" key="4">
    <source>
        <dbReference type="EMBL" id="GAK55841.1"/>
    </source>
</evidence>
<organism evidence="4">
    <name type="scientific">Vecturithrix granuli</name>
    <dbReference type="NCBI Taxonomy" id="1499967"/>
    <lineage>
        <taxon>Bacteria</taxon>
        <taxon>Candidatus Moduliflexota</taxon>
        <taxon>Candidatus Vecturitrichia</taxon>
        <taxon>Candidatus Vecturitrichales</taxon>
        <taxon>Candidatus Vecturitrichaceae</taxon>
        <taxon>Candidatus Vecturithrix</taxon>
    </lineage>
</organism>
<evidence type="ECO:0000256" key="2">
    <source>
        <dbReference type="ARBA" id="ARBA00061366"/>
    </source>
</evidence>
<proteinExistence type="inferred from homology"/>
<feature type="active site" description="Proton donor" evidence="3">
    <location>
        <position position="84"/>
    </location>
</feature>
<dbReference type="PANTHER" id="PTHR40588:SF1">
    <property type="entry name" value="MRNA INTERFERASE TOXIN YAFQ"/>
    <property type="match status" value="1"/>
</dbReference>
<evidence type="ECO:0000256" key="3">
    <source>
        <dbReference type="PIRSR" id="PIRSR006156-1"/>
    </source>
</evidence>
<dbReference type="PIRSF" id="PIRSF006156">
    <property type="entry name" value="YafQ"/>
    <property type="match status" value="1"/>
</dbReference>
<accession>A0A081BU36</accession>
<dbReference type="NCBIfam" id="TIGR00053">
    <property type="entry name" value="YafQ family addiction module toxin"/>
    <property type="match status" value="1"/>
</dbReference>
<dbReference type="SUPFAM" id="SSF143011">
    <property type="entry name" value="RelE-like"/>
    <property type="match status" value="1"/>
</dbReference>
<dbReference type="InterPro" id="IPR007712">
    <property type="entry name" value="RelE/ParE_toxin"/>
</dbReference>
<dbReference type="NCBIfam" id="TIGR02385">
    <property type="entry name" value="RelE_StbE"/>
    <property type="match status" value="1"/>
</dbReference>
<dbReference type="eggNOG" id="COG3041">
    <property type="taxonomic scope" value="Bacteria"/>
</dbReference>
<keyword evidence="5" id="KW-1185">Reference proteome</keyword>
<dbReference type="AlphaFoldDB" id="A0A081BU36"/>
<dbReference type="EMBL" id="DF820464">
    <property type="protein sequence ID" value="GAK55841.1"/>
    <property type="molecule type" value="Genomic_DNA"/>
</dbReference>
<dbReference type="PANTHER" id="PTHR40588">
    <property type="entry name" value="MRNA INTERFERASE TOXIN YAFQ"/>
    <property type="match status" value="1"/>
</dbReference>
<keyword evidence="1" id="KW-1277">Toxin-antitoxin system</keyword>